<accession>A0A9Q1GK01</accession>
<organism evidence="3 4">
    <name type="scientific">Carnegiea gigantea</name>
    <dbReference type="NCBI Taxonomy" id="171969"/>
    <lineage>
        <taxon>Eukaryota</taxon>
        <taxon>Viridiplantae</taxon>
        <taxon>Streptophyta</taxon>
        <taxon>Embryophyta</taxon>
        <taxon>Tracheophyta</taxon>
        <taxon>Spermatophyta</taxon>
        <taxon>Magnoliopsida</taxon>
        <taxon>eudicotyledons</taxon>
        <taxon>Gunneridae</taxon>
        <taxon>Pentapetalae</taxon>
        <taxon>Caryophyllales</taxon>
        <taxon>Cactineae</taxon>
        <taxon>Cactaceae</taxon>
        <taxon>Cactoideae</taxon>
        <taxon>Echinocereeae</taxon>
        <taxon>Carnegiea</taxon>
    </lineage>
</organism>
<dbReference type="PRINTS" id="PR00081">
    <property type="entry name" value="GDHRDH"/>
</dbReference>
<keyword evidence="4" id="KW-1185">Reference proteome</keyword>
<comment type="similarity">
    <text evidence="1">Belongs to the short-chain dehydrogenases/reductases (SDR) family.</text>
</comment>
<evidence type="ECO:0000256" key="2">
    <source>
        <dbReference type="ARBA" id="ARBA00023002"/>
    </source>
</evidence>
<evidence type="ECO:0000313" key="3">
    <source>
        <dbReference type="EMBL" id="KAJ8420672.1"/>
    </source>
</evidence>
<dbReference type="EMBL" id="JAKOGI010003232">
    <property type="protein sequence ID" value="KAJ8420672.1"/>
    <property type="molecule type" value="Genomic_DNA"/>
</dbReference>
<dbReference type="GO" id="GO:0016491">
    <property type="term" value="F:oxidoreductase activity"/>
    <property type="evidence" value="ECO:0007669"/>
    <property type="project" value="UniProtKB-KW"/>
</dbReference>
<dbReference type="PRINTS" id="PR00080">
    <property type="entry name" value="SDRFAMILY"/>
</dbReference>
<dbReference type="AlphaFoldDB" id="A0A9Q1GK01"/>
<dbReference type="Proteomes" id="UP001153076">
    <property type="component" value="Unassembled WGS sequence"/>
</dbReference>
<gene>
    <name evidence="3" type="ORF">Cgig2_002774</name>
</gene>
<evidence type="ECO:0000313" key="4">
    <source>
        <dbReference type="Proteomes" id="UP001153076"/>
    </source>
</evidence>
<dbReference type="OrthoDB" id="294295at2759"/>
<dbReference type="InterPro" id="IPR036291">
    <property type="entry name" value="NAD(P)-bd_dom_sf"/>
</dbReference>
<dbReference type="InterPro" id="IPR020904">
    <property type="entry name" value="Sc_DH/Rdtase_CS"/>
</dbReference>
<keyword evidence="2" id="KW-0560">Oxidoreductase</keyword>
<proteinExistence type="inferred from homology"/>
<dbReference type="Pfam" id="PF13561">
    <property type="entry name" value="adh_short_C2"/>
    <property type="match status" value="2"/>
</dbReference>
<dbReference type="Gene3D" id="3.40.50.720">
    <property type="entry name" value="NAD(P)-binding Rossmann-like Domain"/>
    <property type="match status" value="2"/>
</dbReference>
<name>A0A9Q1GK01_9CARY</name>
<comment type="caution">
    <text evidence="3">The sequence shown here is derived from an EMBL/GenBank/DDBJ whole genome shotgun (WGS) entry which is preliminary data.</text>
</comment>
<sequence>MANLTLRQQCRHFRNDHLTLIVDVKKFSGDLDKTILGTTNENFKKVFDVNVYGAFLGVKHAARVMIPRKSGVILFIASLASVVCGETSHAYTMSKHAIVGLMKNLCIEMGQYGIRVNAISPCAVSTPILTDSLGIDKATLDEVITESAVLKGAAPDAMDVAHAALHLASDEAKLVHGFNLMVDGGYTVTNPAISLTFKRGTGSHNEGSYLEDESDYDRKLKGKVAIITGGTTRLFVRHGANVIIVDIQDKKGRALCNDIASGTNYSDSSSISYAHCNYGKLDIMFNNAGISRDLDKTVLGTTNENFKKAFDVNVYGAFLGAKHAVRVMIPRKSGVILFTASLASVVCGETSHAYTMSKHAIVGLMKNLCVKMGQYGIRVNAISPCAVSTPILAHSLGIDKATLDEVIIESAVLKGVSPDAMDVAHTTLYLAGHEAKLVHGLNLMVDGGYTVTNPTFSLAFKSTGGHNKGCYSPLCSRKMNRAVIESGLPSLKS</sequence>
<dbReference type="FunFam" id="3.40.50.720:FF:000084">
    <property type="entry name" value="Short-chain dehydrogenase reductase"/>
    <property type="match status" value="2"/>
</dbReference>
<evidence type="ECO:0000256" key="1">
    <source>
        <dbReference type="ARBA" id="ARBA00006484"/>
    </source>
</evidence>
<dbReference type="PANTHER" id="PTHR43180">
    <property type="entry name" value="3-OXOACYL-(ACYL-CARRIER-PROTEIN) REDUCTASE (AFU_ORTHOLOGUE AFUA_6G11210)"/>
    <property type="match status" value="1"/>
</dbReference>
<dbReference type="InterPro" id="IPR002347">
    <property type="entry name" value="SDR_fam"/>
</dbReference>
<dbReference type="SUPFAM" id="SSF51735">
    <property type="entry name" value="NAD(P)-binding Rossmann-fold domains"/>
    <property type="match status" value="2"/>
</dbReference>
<protein>
    <submittedName>
        <fullName evidence="3">Uncharacterized protein</fullName>
    </submittedName>
</protein>
<dbReference type="PROSITE" id="PS00061">
    <property type="entry name" value="ADH_SHORT"/>
    <property type="match status" value="2"/>
</dbReference>
<dbReference type="PANTHER" id="PTHR43180:SF45">
    <property type="entry name" value="SECOISOLARICIRESINOL DEHYDROGENASE-LIKE ISOFORM X1"/>
    <property type="match status" value="1"/>
</dbReference>
<reference evidence="3" key="1">
    <citation type="submission" date="2022-04" db="EMBL/GenBank/DDBJ databases">
        <title>Carnegiea gigantea Genome sequencing and assembly v2.</title>
        <authorList>
            <person name="Copetti D."/>
            <person name="Sanderson M.J."/>
            <person name="Burquez A."/>
            <person name="Wojciechowski M.F."/>
        </authorList>
    </citation>
    <scope>NUCLEOTIDE SEQUENCE</scope>
    <source>
        <strain evidence="3">SGP5-SGP5p</strain>
        <tissue evidence="3">Aerial part</tissue>
    </source>
</reference>